<organism evidence="1 2">
    <name type="scientific">Calycomorphotria hydatis</name>
    <dbReference type="NCBI Taxonomy" id="2528027"/>
    <lineage>
        <taxon>Bacteria</taxon>
        <taxon>Pseudomonadati</taxon>
        <taxon>Planctomycetota</taxon>
        <taxon>Planctomycetia</taxon>
        <taxon>Planctomycetales</taxon>
        <taxon>Planctomycetaceae</taxon>
        <taxon>Calycomorphotria</taxon>
    </lineage>
</organism>
<name>A0A517TE26_9PLAN</name>
<dbReference type="AlphaFoldDB" id="A0A517TE26"/>
<protein>
    <submittedName>
        <fullName evidence="1">Phage protein Gp37/Gp68</fullName>
    </submittedName>
</protein>
<reference evidence="1 2" key="1">
    <citation type="submission" date="2019-02" db="EMBL/GenBank/DDBJ databases">
        <title>Deep-cultivation of Planctomycetes and their phenomic and genomic characterization uncovers novel biology.</title>
        <authorList>
            <person name="Wiegand S."/>
            <person name="Jogler M."/>
            <person name="Boedeker C."/>
            <person name="Pinto D."/>
            <person name="Vollmers J."/>
            <person name="Rivas-Marin E."/>
            <person name="Kohn T."/>
            <person name="Peeters S.H."/>
            <person name="Heuer A."/>
            <person name="Rast P."/>
            <person name="Oberbeckmann S."/>
            <person name="Bunk B."/>
            <person name="Jeske O."/>
            <person name="Meyerdierks A."/>
            <person name="Storesund J.E."/>
            <person name="Kallscheuer N."/>
            <person name="Luecker S."/>
            <person name="Lage O.M."/>
            <person name="Pohl T."/>
            <person name="Merkel B.J."/>
            <person name="Hornburger P."/>
            <person name="Mueller R.-W."/>
            <person name="Bruemmer F."/>
            <person name="Labrenz M."/>
            <person name="Spormann A.M."/>
            <person name="Op den Camp H."/>
            <person name="Overmann J."/>
            <person name="Amann R."/>
            <person name="Jetten M.S.M."/>
            <person name="Mascher T."/>
            <person name="Medema M.H."/>
            <person name="Devos D.P."/>
            <person name="Kaster A.-K."/>
            <person name="Ovreas L."/>
            <person name="Rohde M."/>
            <person name="Galperin M.Y."/>
            <person name="Jogler C."/>
        </authorList>
    </citation>
    <scope>NUCLEOTIDE SEQUENCE [LARGE SCALE GENOMIC DNA]</scope>
    <source>
        <strain evidence="1 2">V22</strain>
    </source>
</reference>
<dbReference type="Pfam" id="PF07505">
    <property type="entry name" value="DUF5131"/>
    <property type="match status" value="1"/>
</dbReference>
<gene>
    <name evidence="1" type="ORF">V22_38830</name>
</gene>
<dbReference type="InterPro" id="IPR011101">
    <property type="entry name" value="DUF5131"/>
</dbReference>
<keyword evidence="2" id="KW-1185">Reference proteome</keyword>
<dbReference type="RefSeq" id="WP_145265842.1">
    <property type="nucleotide sequence ID" value="NZ_CP036316.1"/>
</dbReference>
<accession>A0A517TE26</accession>
<evidence type="ECO:0000313" key="1">
    <source>
        <dbReference type="EMBL" id="QDT66612.1"/>
    </source>
</evidence>
<evidence type="ECO:0000313" key="2">
    <source>
        <dbReference type="Proteomes" id="UP000319976"/>
    </source>
</evidence>
<dbReference type="KEGG" id="chya:V22_38830"/>
<proteinExistence type="predicted"/>
<dbReference type="EMBL" id="CP036316">
    <property type="protein sequence ID" value="QDT66612.1"/>
    <property type="molecule type" value="Genomic_DNA"/>
</dbReference>
<sequence>MKTTSIEWCDSTVNPSMGCDGCELWTRDSKVCYAGKIHKRRVGHLGFAPSFQEVTEFPGRMADATRWSDLINKDRPDKPWLNGMPRCIFVSDMSDLLSASISFEYIFEEVMSNVLSEYGKRHRWLWLTKRPKRMKEFSHWTRHTMKVQWPINLWVGTSITSRGTLGRVGDLLQVGSDHTRRFLSVEPQWELITIGQPLRGIDWVIQGGESGSAQRPFDISWADSLREECQHADVPYFLKQLGKNFVSEGHRLYLQSSKGNDWSEWPERLRVREIPQPLSPTEPGYFTDAKLASL</sequence>
<dbReference type="OrthoDB" id="9787478at2"/>
<dbReference type="Proteomes" id="UP000319976">
    <property type="component" value="Chromosome"/>
</dbReference>